<proteinExistence type="predicted"/>
<dbReference type="PANTHER" id="PTHR11525">
    <property type="entry name" value="FARNESYL-PYROPHOSPHATE SYNTHETASE"/>
    <property type="match status" value="1"/>
</dbReference>
<gene>
    <name evidence="4" type="ORF">ARMGADRAFT_1047787</name>
</gene>
<dbReference type="SUPFAM" id="SSF48576">
    <property type="entry name" value="Terpenoid synthases"/>
    <property type="match status" value="1"/>
</dbReference>
<dbReference type="GO" id="GO:0004161">
    <property type="term" value="F:dimethylallyltranstransferase activity"/>
    <property type="evidence" value="ECO:0007669"/>
    <property type="project" value="TreeGrafter"/>
</dbReference>
<dbReference type="Proteomes" id="UP000217790">
    <property type="component" value="Unassembled WGS sequence"/>
</dbReference>
<dbReference type="GO" id="GO:0004337">
    <property type="term" value="F:(2E,6E)-farnesyl diphosphate synthase activity"/>
    <property type="evidence" value="ECO:0007669"/>
    <property type="project" value="TreeGrafter"/>
</dbReference>
<dbReference type="STRING" id="47427.A0A2H3CXX7"/>
<dbReference type="GO" id="GO:0045337">
    <property type="term" value="P:farnesyl diphosphate biosynthetic process"/>
    <property type="evidence" value="ECO:0007669"/>
    <property type="project" value="TreeGrafter"/>
</dbReference>
<keyword evidence="2" id="KW-0479">Metal-binding</keyword>
<dbReference type="GO" id="GO:0046872">
    <property type="term" value="F:metal ion binding"/>
    <property type="evidence" value="ECO:0007669"/>
    <property type="project" value="UniProtKB-KW"/>
</dbReference>
<dbReference type="GO" id="GO:0005737">
    <property type="term" value="C:cytoplasm"/>
    <property type="evidence" value="ECO:0007669"/>
    <property type="project" value="TreeGrafter"/>
</dbReference>
<dbReference type="InParanoid" id="A0A2H3CXX7"/>
<dbReference type="InterPro" id="IPR008949">
    <property type="entry name" value="Isoprenoid_synthase_dom_sf"/>
</dbReference>
<organism evidence="4 5">
    <name type="scientific">Armillaria gallica</name>
    <name type="common">Bulbous honey fungus</name>
    <name type="synonym">Armillaria bulbosa</name>
    <dbReference type="NCBI Taxonomy" id="47427"/>
    <lineage>
        <taxon>Eukaryota</taxon>
        <taxon>Fungi</taxon>
        <taxon>Dikarya</taxon>
        <taxon>Basidiomycota</taxon>
        <taxon>Agaricomycotina</taxon>
        <taxon>Agaricomycetes</taxon>
        <taxon>Agaricomycetidae</taxon>
        <taxon>Agaricales</taxon>
        <taxon>Marasmiineae</taxon>
        <taxon>Physalacriaceae</taxon>
        <taxon>Armillaria</taxon>
    </lineage>
</organism>
<keyword evidence="5" id="KW-1185">Reference proteome</keyword>
<dbReference type="OrthoDB" id="3090390at2759"/>
<protein>
    <submittedName>
        <fullName evidence="4">Terpenoid synthase</fullName>
    </submittedName>
</protein>
<dbReference type="PANTHER" id="PTHR11525:SF0">
    <property type="entry name" value="FARNESYL PYROPHOSPHATE SYNTHASE"/>
    <property type="match status" value="1"/>
</dbReference>
<dbReference type="InterPro" id="IPR039702">
    <property type="entry name" value="FPS1-like"/>
</dbReference>
<keyword evidence="3" id="KW-0460">Magnesium</keyword>
<name>A0A2H3CXX7_ARMGA</name>
<reference evidence="5" key="1">
    <citation type="journal article" date="2017" name="Nat. Ecol. Evol.">
        <title>Genome expansion and lineage-specific genetic innovations in the forest pathogenic fungi Armillaria.</title>
        <authorList>
            <person name="Sipos G."/>
            <person name="Prasanna A.N."/>
            <person name="Walter M.C."/>
            <person name="O'Connor E."/>
            <person name="Balint B."/>
            <person name="Krizsan K."/>
            <person name="Kiss B."/>
            <person name="Hess J."/>
            <person name="Varga T."/>
            <person name="Slot J."/>
            <person name="Riley R."/>
            <person name="Boka B."/>
            <person name="Rigling D."/>
            <person name="Barry K."/>
            <person name="Lee J."/>
            <person name="Mihaltcheva S."/>
            <person name="LaButti K."/>
            <person name="Lipzen A."/>
            <person name="Waldron R."/>
            <person name="Moloney N.M."/>
            <person name="Sperisen C."/>
            <person name="Kredics L."/>
            <person name="Vagvoelgyi C."/>
            <person name="Patrignani A."/>
            <person name="Fitzpatrick D."/>
            <person name="Nagy I."/>
            <person name="Doyle S."/>
            <person name="Anderson J.B."/>
            <person name="Grigoriev I.V."/>
            <person name="Gueldener U."/>
            <person name="Muensterkoetter M."/>
            <person name="Nagy L.G."/>
        </authorList>
    </citation>
    <scope>NUCLEOTIDE SEQUENCE [LARGE SCALE GENOMIC DNA]</scope>
    <source>
        <strain evidence="5">Ar21-2</strain>
    </source>
</reference>
<evidence type="ECO:0000256" key="3">
    <source>
        <dbReference type="ARBA" id="ARBA00022842"/>
    </source>
</evidence>
<dbReference type="Gene3D" id="1.10.600.10">
    <property type="entry name" value="Farnesyl Diphosphate Synthase"/>
    <property type="match status" value="2"/>
</dbReference>
<evidence type="ECO:0000313" key="5">
    <source>
        <dbReference type="Proteomes" id="UP000217790"/>
    </source>
</evidence>
<dbReference type="AlphaFoldDB" id="A0A2H3CXX7"/>
<accession>A0A2H3CXX7</accession>
<evidence type="ECO:0000313" key="4">
    <source>
        <dbReference type="EMBL" id="PBK86680.1"/>
    </source>
</evidence>
<evidence type="ECO:0000256" key="1">
    <source>
        <dbReference type="ARBA" id="ARBA00022679"/>
    </source>
</evidence>
<keyword evidence="1" id="KW-0808">Transferase</keyword>
<evidence type="ECO:0000256" key="2">
    <source>
        <dbReference type="ARBA" id="ARBA00022723"/>
    </source>
</evidence>
<dbReference type="EMBL" id="KZ293682">
    <property type="protein sequence ID" value="PBK86680.1"/>
    <property type="molecule type" value="Genomic_DNA"/>
</dbReference>
<sequence length="261" mass="29953">MYGWCSGMDIAVGQESVDYITGEGILKDAIEWYERNLDYNVPGGKLNRDMSVYPKVAMLGWAIELVRPTFSFMMDSLIRRRGQPCWYRVSKVGQIVISDSFMLEAAISFLETTFQTERGSLSLLQRMRHSLTMIYKTAYYSFYLPVAVALYALAKPILIPFSDTPEQIRNIGTDIFDNRCSWCVNTTLPVCTPKQQLVLDENYGRKDSECERRVKVVFESPEVGLWELIAMIGEVPEVEGKGRLKTEVLKSFLDKIYKRTK</sequence>